<evidence type="ECO:0000313" key="1">
    <source>
        <dbReference type="EMBL" id="WAM33232.1"/>
    </source>
</evidence>
<accession>A0ABY7BLQ8</accession>
<sequence>MAHAIDYSAVANNFYEGGFDSYKGITRDDVLRDILPDNTDASINVPGKGTFYLNTEYAIDYRRAVYGLPGSVPGNPWKPSSVGYWWIKEYEPNVATLVPPNTSGATRVIFEYDGYGKDGQPYQNITIEIIKKSIARTMDF</sequence>
<dbReference type="RefSeq" id="WP_045169877.1">
    <property type="nucleotide sequence ID" value="NZ_CP113865.1"/>
</dbReference>
<protein>
    <submittedName>
        <fullName evidence="1">Uncharacterized protein</fullName>
    </submittedName>
</protein>
<gene>
    <name evidence="1" type="ORF">OTK00_001717</name>
</gene>
<name>A0ABY7BLQ8_9FIRM</name>
<evidence type="ECO:0000313" key="2">
    <source>
        <dbReference type="Proteomes" id="UP001164909"/>
    </source>
</evidence>
<dbReference type="NCBIfam" id="NF047340">
    <property type="entry name" value="Athe_2463_dom"/>
    <property type="match status" value="1"/>
</dbReference>
<proteinExistence type="predicted"/>
<dbReference type="Proteomes" id="UP001164909">
    <property type="component" value="Chromosome"/>
</dbReference>
<reference evidence="1" key="1">
    <citation type="submission" date="2022-12" db="EMBL/GenBank/DDBJ databases">
        <authorList>
            <person name="Bing R.G."/>
            <person name="Willard D.J."/>
            <person name="Manesh M.J.H."/>
            <person name="Laemthong T."/>
            <person name="Crosby J.R."/>
            <person name="Kelly R.M."/>
        </authorList>
    </citation>
    <scope>NUCLEOTIDE SEQUENCE</scope>
    <source>
        <strain evidence="1">DSM 8990</strain>
    </source>
</reference>
<keyword evidence="2" id="KW-1185">Reference proteome</keyword>
<dbReference type="EMBL" id="CP113865">
    <property type="protein sequence ID" value="WAM33232.1"/>
    <property type="molecule type" value="Genomic_DNA"/>
</dbReference>
<organism evidence="1 2">
    <name type="scientific">Caldicellulosiruptor morganii</name>
    <dbReference type="NCBI Taxonomy" id="1387555"/>
    <lineage>
        <taxon>Bacteria</taxon>
        <taxon>Bacillati</taxon>
        <taxon>Bacillota</taxon>
        <taxon>Bacillota incertae sedis</taxon>
        <taxon>Caldicellulosiruptorales</taxon>
        <taxon>Caldicellulosiruptoraceae</taxon>
        <taxon>Caldicellulosiruptor</taxon>
    </lineage>
</organism>